<comment type="caution">
    <text evidence="1">The sequence shown here is derived from an EMBL/GenBank/DDBJ whole genome shotgun (WGS) entry which is preliminary data.</text>
</comment>
<protein>
    <submittedName>
        <fullName evidence="1">SMI1/KNR4 family protein</fullName>
    </submittedName>
</protein>
<gene>
    <name evidence="1" type="ORF">K7C98_36065</name>
</gene>
<proteinExistence type="predicted"/>
<dbReference type="Proteomes" id="UP001139031">
    <property type="component" value="Unassembled WGS sequence"/>
</dbReference>
<accession>A0ABS7U2K7</accession>
<name>A0ABS7U2K7_9BACT</name>
<keyword evidence="2" id="KW-1185">Reference proteome</keyword>
<sequence length="249" mass="26742">MSFSQILAFLMARAPDLRAELRGAHPDDLAELAGACPRPLPAAYLEFLRAMGGSSGSFQPLPVADCRAASLWPHILATSPSYPDDRFFKVGLDLGIGRDILQDWFLDLQRGDPDDPPVVRFEDEGDPADFVAARVDVVARAWTAMLQARAFLSFAVEARAHQQRSTFAAGEAGAVRLDDVAAICGRLGLTPALPSRPGLHTLERADLSVLLELPPESARIDVRVGADSAASGQLLVEVIHDNLEAPTGR</sequence>
<organism evidence="1 2">
    <name type="scientific">Nannocystis pusilla</name>
    <dbReference type="NCBI Taxonomy" id="889268"/>
    <lineage>
        <taxon>Bacteria</taxon>
        <taxon>Pseudomonadati</taxon>
        <taxon>Myxococcota</taxon>
        <taxon>Polyangia</taxon>
        <taxon>Nannocystales</taxon>
        <taxon>Nannocystaceae</taxon>
        <taxon>Nannocystis</taxon>
    </lineage>
</organism>
<evidence type="ECO:0000313" key="1">
    <source>
        <dbReference type="EMBL" id="MBZ5714679.1"/>
    </source>
</evidence>
<evidence type="ECO:0000313" key="2">
    <source>
        <dbReference type="Proteomes" id="UP001139031"/>
    </source>
</evidence>
<reference evidence="1" key="1">
    <citation type="submission" date="2021-08" db="EMBL/GenBank/DDBJ databases">
        <authorList>
            <person name="Stevens D.C."/>
        </authorList>
    </citation>
    <scope>NUCLEOTIDE SEQUENCE</scope>
    <source>
        <strain evidence="1">DSM 53165</strain>
    </source>
</reference>
<dbReference type="EMBL" id="JAIRAU010000049">
    <property type="protein sequence ID" value="MBZ5714679.1"/>
    <property type="molecule type" value="Genomic_DNA"/>
</dbReference>
<dbReference type="RefSeq" id="WP_224196413.1">
    <property type="nucleotide sequence ID" value="NZ_JAIRAU010000049.1"/>
</dbReference>